<keyword evidence="3" id="KW-0560">Oxidoreductase</keyword>
<comment type="similarity">
    <text evidence="1">Belongs to the carotenoid oxygenase family.</text>
</comment>
<evidence type="ECO:0000313" key="7">
    <source>
        <dbReference type="Proteomes" id="UP000012073"/>
    </source>
</evidence>
<keyword evidence="2 5" id="KW-0479">Metal-binding</keyword>
<dbReference type="GeneID" id="17324495"/>
<evidence type="ECO:0000256" key="5">
    <source>
        <dbReference type="PIRSR" id="PIRSR604294-1"/>
    </source>
</evidence>
<dbReference type="PhylomeDB" id="R7QGU2"/>
<dbReference type="GO" id="GO:0046872">
    <property type="term" value="F:metal ion binding"/>
    <property type="evidence" value="ECO:0007669"/>
    <property type="project" value="UniProtKB-KW"/>
</dbReference>
<dbReference type="OrthoDB" id="3187at2759"/>
<feature type="binding site" evidence="5">
    <location>
        <position position="309"/>
    </location>
    <ligand>
        <name>Fe cation</name>
        <dbReference type="ChEBI" id="CHEBI:24875"/>
        <note>catalytic</note>
    </ligand>
</feature>
<evidence type="ECO:0000256" key="4">
    <source>
        <dbReference type="ARBA" id="ARBA00023004"/>
    </source>
</evidence>
<dbReference type="Gramene" id="CDF36963">
    <property type="protein sequence ID" value="CDF36963"/>
    <property type="gene ID" value="CHC_T00004955001"/>
</dbReference>
<dbReference type="AlphaFoldDB" id="R7QGU2"/>
<dbReference type="GO" id="GO:0016121">
    <property type="term" value="P:carotene catabolic process"/>
    <property type="evidence" value="ECO:0007669"/>
    <property type="project" value="TreeGrafter"/>
</dbReference>
<reference evidence="7" key="1">
    <citation type="journal article" date="2013" name="Proc. Natl. Acad. Sci. U.S.A.">
        <title>Genome structure and metabolic features in the red seaweed Chondrus crispus shed light on evolution of the Archaeplastida.</title>
        <authorList>
            <person name="Collen J."/>
            <person name="Porcel B."/>
            <person name="Carre W."/>
            <person name="Ball S.G."/>
            <person name="Chaparro C."/>
            <person name="Tonon T."/>
            <person name="Barbeyron T."/>
            <person name="Michel G."/>
            <person name="Noel B."/>
            <person name="Valentin K."/>
            <person name="Elias M."/>
            <person name="Artiguenave F."/>
            <person name="Arun A."/>
            <person name="Aury J.M."/>
            <person name="Barbosa-Neto J.F."/>
            <person name="Bothwell J.H."/>
            <person name="Bouget F.Y."/>
            <person name="Brillet L."/>
            <person name="Cabello-Hurtado F."/>
            <person name="Capella-Gutierrez S."/>
            <person name="Charrier B."/>
            <person name="Cladiere L."/>
            <person name="Cock J.M."/>
            <person name="Coelho S.M."/>
            <person name="Colleoni C."/>
            <person name="Czjzek M."/>
            <person name="Da Silva C."/>
            <person name="Delage L."/>
            <person name="Denoeud F."/>
            <person name="Deschamps P."/>
            <person name="Dittami S.M."/>
            <person name="Gabaldon T."/>
            <person name="Gachon C.M."/>
            <person name="Groisillier A."/>
            <person name="Herve C."/>
            <person name="Jabbari K."/>
            <person name="Katinka M."/>
            <person name="Kloareg B."/>
            <person name="Kowalczyk N."/>
            <person name="Labadie K."/>
            <person name="Leblanc C."/>
            <person name="Lopez P.J."/>
            <person name="McLachlan D.H."/>
            <person name="Meslet-Cladiere L."/>
            <person name="Moustafa A."/>
            <person name="Nehr Z."/>
            <person name="Nyvall Collen P."/>
            <person name="Panaud O."/>
            <person name="Partensky F."/>
            <person name="Poulain J."/>
            <person name="Rensing S.A."/>
            <person name="Rousvoal S."/>
            <person name="Samson G."/>
            <person name="Symeonidi A."/>
            <person name="Weissenbach J."/>
            <person name="Zambounis A."/>
            <person name="Wincker P."/>
            <person name="Boyen C."/>
        </authorList>
    </citation>
    <scope>NUCLEOTIDE SEQUENCE [LARGE SCALE GENOMIC DNA]</scope>
    <source>
        <strain evidence="7">cv. Stackhouse</strain>
    </source>
</reference>
<dbReference type="GO" id="GO:0010436">
    <property type="term" value="F:carotenoid dioxygenase activity"/>
    <property type="evidence" value="ECO:0007669"/>
    <property type="project" value="TreeGrafter"/>
</dbReference>
<evidence type="ECO:0000256" key="1">
    <source>
        <dbReference type="ARBA" id="ARBA00006787"/>
    </source>
</evidence>
<feature type="binding site" evidence="5">
    <location>
        <position position="495"/>
    </location>
    <ligand>
        <name>Fe cation</name>
        <dbReference type="ChEBI" id="CHEBI:24875"/>
        <note>catalytic</note>
    </ligand>
</feature>
<dbReference type="RefSeq" id="XP_005716782.1">
    <property type="nucleotide sequence ID" value="XM_005716725.1"/>
</dbReference>
<evidence type="ECO:0000313" key="6">
    <source>
        <dbReference type="EMBL" id="CDF36963.1"/>
    </source>
</evidence>
<dbReference type="EMBL" id="HG001808">
    <property type="protein sequence ID" value="CDF36963.1"/>
    <property type="molecule type" value="Genomic_DNA"/>
</dbReference>
<dbReference type="Proteomes" id="UP000012073">
    <property type="component" value="Unassembled WGS sequence"/>
</dbReference>
<name>R7QGU2_CHOCR</name>
<keyword evidence="4 5" id="KW-0408">Iron</keyword>
<dbReference type="STRING" id="2769.R7QGU2"/>
<feature type="binding site" evidence="5">
    <location>
        <position position="243"/>
    </location>
    <ligand>
        <name>Fe cation</name>
        <dbReference type="ChEBI" id="CHEBI:24875"/>
        <note>catalytic</note>
    </ligand>
</feature>
<dbReference type="PANTHER" id="PTHR10543">
    <property type="entry name" value="BETA-CAROTENE DIOXYGENASE"/>
    <property type="match status" value="1"/>
</dbReference>
<protein>
    <recommendedName>
        <fullName evidence="8">Carotenoid oxygenase</fullName>
    </recommendedName>
</protein>
<gene>
    <name evidence="6" type="ORF">CHC_T00004955001</name>
</gene>
<dbReference type="OMA" id="SCMAFHR"/>
<accession>R7QGU2</accession>
<evidence type="ECO:0000256" key="2">
    <source>
        <dbReference type="ARBA" id="ARBA00022723"/>
    </source>
</evidence>
<comment type="cofactor">
    <cofactor evidence="5">
        <name>Fe(2+)</name>
        <dbReference type="ChEBI" id="CHEBI:29033"/>
    </cofactor>
    <text evidence="5">Binds 1 Fe(2+) ion per subunit.</text>
</comment>
<dbReference type="KEGG" id="ccp:CHC_T00004955001"/>
<dbReference type="Pfam" id="PF03055">
    <property type="entry name" value="RPE65"/>
    <property type="match status" value="1"/>
</dbReference>
<evidence type="ECO:0000256" key="3">
    <source>
        <dbReference type="ARBA" id="ARBA00023002"/>
    </source>
</evidence>
<sequence>MTASVLCPGLQTVPEIPTAISLPVTGTLPPYLHTSTLYRNGPGRFDLSHADGKPQAITHWFDGYSLLHAFAIHAETNTVTYRSRFTSLPSQRAAAALPKSKYVQYTFGPADPCRSLLGKFMQLWTTDSADPLTDKPATNINVTVQSVPTKGPVILRTDANVNAVVDPDTLELHQFFSFTDINPALKGPFSSAHGHFDHDKHEFLNFTFDMTGPGDVTYNVFSVDKVGSADVLASIRAPPAYLHSFATTENYLVLIVWPLHIHPLKFLWNKSFMDGMRFHKDKPARFFVVSRAQKRFVAEYNAPAFYCFHTINAFERDDAIHIDLCKYDDAEVLNDFLLDHLRNASRFSPSSVVRFSLPHLAAALAGDVATVHPVTETLLNGSSLELPRIHPSLLRKDYRFVYGVSNRDGDTSPFGAVAKVDVVSGERKVWTKDNCVAGEPIFVPDPQGTREDDGVLLVVVLDSLKETSALVVLDAHQMTEVATATVPQAVPLGFHGKFHPNGH</sequence>
<dbReference type="InterPro" id="IPR004294">
    <property type="entry name" value="Carotenoid_Oase"/>
</dbReference>
<evidence type="ECO:0008006" key="8">
    <source>
        <dbReference type="Google" id="ProtNLM"/>
    </source>
</evidence>
<dbReference type="PANTHER" id="PTHR10543:SF24">
    <property type="entry name" value="CAROTENOID ISOMEROOXYGENASE"/>
    <property type="match status" value="1"/>
</dbReference>
<organism evidence="6 7">
    <name type="scientific">Chondrus crispus</name>
    <name type="common">Carrageen Irish moss</name>
    <name type="synonym">Polymorpha crispa</name>
    <dbReference type="NCBI Taxonomy" id="2769"/>
    <lineage>
        <taxon>Eukaryota</taxon>
        <taxon>Rhodophyta</taxon>
        <taxon>Florideophyceae</taxon>
        <taxon>Rhodymeniophycidae</taxon>
        <taxon>Gigartinales</taxon>
        <taxon>Gigartinaceae</taxon>
        <taxon>Chondrus</taxon>
    </lineage>
</organism>
<keyword evidence="7" id="KW-1185">Reference proteome</keyword>
<feature type="binding site" evidence="5">
    <location>
        <position position="193"/>
    </location>
    <ligand>
        <name>Fe cation</name>
        <dbReference type="ChEBI" id="CHEBI:24875"/>
        <note>catalytic</note>
    </ligand>
</feature>
<proteinExistence type="inferred from homology"/>